<keyword evidence="2" id="KW-0812">Transmembrane</keyword>
<comment type="caution">
    <text evidence="4">The sequence shown here is derived from an EMBL/GenBank/DDBJ whole genome shotgun (WGS) entry which is preliminary data.</text>
</comment>
<gene>
    <name evidence="4" type="ORF">FOXB_02320</name>
</gene>
<feature type="region of interest" description="Disordered" evidence="1">
    <location>
        <begin position="1"/>
        <end position="35"/>
    </location>
</feature>
<name>F9F7E5_FUSOF</name>
<reference evidence="4" key="1">
    <citation type="journal article" date="2012" name="Mol. Plant Microbe Interact.">
        <title>A highly conserved effector in Fusarium oxysporum is required for full virulence on Arabidopsis.</title>
        <authorList>
            <person name="Thatcher L.F."/>
            <person name="Gardiner D.M."/>
            <person name="Kazan K."/>
            <person name="Manners J."/>
        </authorList>
    </citation>
    <scope>NUCLEOTIDE SEQUENCE [LARGE SCALE GENOMIC DNA]</scope>
    <source>
        <strain evidence="4">Fo5176</strain>
    </source>
</reference>
<dbReference type="OrthoDB" id="5096864at2759"/>
<dbReference type="PANTHER" id="PTHR46599">
    <property type="entry name" value="PIGGYBAC TRANSPOSABLE ELEMENT-DERIVED PROTEIN 4"/>
    <property type="match status" value="1"/>
</dbReference>
<evidence type="ECO:0000256" key="2">
    <source>
        <dbReference type="SAM" id="Phobius"/>
    </source>
</evidence>
<sequence>MSSSKVQDSLDDHSFETPPLSDPTGVPNFPPEEGRGQDFQPFKLEYRDFKINPLPKEPLQLFQLFIPISLIQSWIKYTNSWVSYLQENGVIDNWNTPLSEHSRILKWEGLSSATAYVWLGVVIYLGIHREISIKDHWKAPSLGDQRPLHSIIKFMPLRKFQLISRYFRTFDYTKVDIRDESDLPKTFQVAEEWSDLIQKVSNELYFPGTNLTVDECMVPFTGRSKETTFVKGKPTPVGFKVWVIAQQGFFLRWLWHMKSSPYNAVIINLPTLKPHSKRGKLRTEIPLSNTQSVVVHLVKRLIPQTYHVFTDNLFSSPQLFRLLRQLGFGATGTARPNCGITTEIRRIKETGKASDGTPLKYNEVILIPTEDQQVIQIAWKDSGVVLFLSTVHSGASHDRTLKKRKLPAKRGTKAEAQQLQQIFNGDSFKMIPIPTVAAQYNDEMNHVDRGDQIRSYTTYEHRFRRGPWQALLWSFLLEVALANSFILQKKTRHPRWKPY</sequence>
<keyword evidence="2" id="KW-0472">Membrane</keyword>
<dbReference type="Pfam" id="PF13843">
    <property type="entry name" value="DDE_Tnp_1_7"/>
    <property type="match status" value="1"/>
</dbReference>
<proteinExistence type="predicted"/>
<organism evidence="4">
    <name type="scientific">Fusarium oxysporum (strain Fo5176)</name>
    <name type="common">Fusarium vascular wilt</name>
    <dbReference type="NCBI Taxonomy" id="660025"/>
    <lineage>
        <taxon>Eukaryota</taxon>
        <taxon>Fungi</taxon>
        <taxon>Dikarya</taxon>
        <taxon>Ascomycota</taxon>
        <taxon>Pezizomycotina</taxon>
        <taxon>Sordariomycetes</taxon>
        <taxon>Hypocreomycetidae</taxon>
        <taxon>Hypocreales</taxon>
        <taxon>Nectriaceae</taxon>
        <taxon>Fusarium</taxon>
        <taxon>Fusarium oxysporum species complex</taxon>
    </lineage>
</organism>
<feature type="transmembrane region" description="Helical" evidence="2">
    <location>
        <begin position="468"/>
        <end position="487"/>
    </location>
</feature>
<dbReference type="PANTHER" id="PTHR46599:SF3">
    <property type="entry name" value="PIGGYBAC TRANSPOSABLE ELEMENT-DERIVED PROTEIN 4"/>
    <property type="match status" value="1"/>
</dbReference>
<accession>F9F7E5</accession>
<feature type="non-terminal residue" evidence="4">
    <location>
        <position position="499"/>
    </location>
</feature>
<dbReference type="STRING" id="660025.F9F7E5"/>
<evidence type="ECO:0000313" key="4">
    <source>
        <dbReference type="EMBL" id="EGU87160.1"/>
    </source>
</evidence>
<keyword evidence="2" id="KW-1133">Transmembrane helix</keyword>
<dbReference type="AlphaFoldDB" id="F9F7E5"/>
<dbReference type="InterPro" id="IPR029526">
    <property type="entry name" value="PGBD"/>
</dbReference>
<protein>
    <recommendedName>
        <fullName evidence="3">PiggyBac transposable element-derived protein domain-containing protein</fullName>
    </recommendedName>
</protein>
<dbReference type="EMBL" id="AFQF01000705">
    <property type="protein sequence ID" value="EGU87160.1"/>
    <property type="molecule type" value="Genomic_DNA"/>
</dbReference>
<evidence type="ECO:0000256" key="1">
    <source>
        <dbReference type="SAM" id="MobiDB-lite"/>
    </source>
</evidence>
<evidence type="ECO:0000259" key="3">
    <source>
        <dbReference type="Pfam" id="PF13843"/>
    </source>
</evidence>
<feature type="domain" description="PiggyBac transposable element-derived protein" evidence="3">
    <location>
        <begin position="58"/>
        <end position="485"/>
    </location>
</feature>